<keyword evidence="1" id="KW-0732">Signal</keyword>
<dbReference type="InterPro" id="IPR012334">
    <property type="entry name" value="Pectin_lyas_fold"/>
</dbReference>
<dbReference type="Proteomes" id="UP000038647">
    <property type="component" value="Unassembled WGS sequence"/>
</dbReference>
<evidence type="ECO:0000256" key="1">
    <source>
        <dbReference type="SAM" id="SignalP"/>
    </source>
</evidence>
<dbReference type="SUPFAM" id="SSF51126">
    <property type="entry name" value="Pectin lyase-like"/>
    <property type="match status" value="1"/>
</dbReference>
<dbReference type="RefSeq" id="WP_231583194.1">
    <property type="nucleotide sequence ID" value="NZ_CQEH01000013.1"/>
</dbReference>
<gene>
    <name evidence="2" type="ORF">ERS137966_02925</name>
</gene>
<feature type="signal peptide" evidence="1">
    <location>
        <begin position="1"/>
        <end position="25"/>
    </location>
</feature>
<dbReference type="InterPro" id="IPR011050">
    <property type="entry name" value="Pectin_lyase_fold/virulence"/>
</dbReference>
<name>A0ABM9SVF4_YERAL</name>
<evidence type="ECO:0008006" key="4">
    <source>
        <dbReference type="Google" id="ProtNLM"/>
    </source>
</evidence>
<comment type="caution">
    <text evidence="2">The sequence shown here is derived from an EMBL/GenBank/DDBJ whole genome shotgun (WGS) entry which is preliminary data.</text>
</comment>
<accession>A0ABM9SVF4</accession>
<organism evidence="2 3">
    <name type="scientific">Yersinia aldovae</name>
    <dbReference type="NCBI Taxonomy" id="29483"/>
    <lineage>
        <taxon>Bacteria</taxon>
        <taxon>Pseudomonadati</taxon>
        <taxon>Pseudomonadota</taxon>
        <taxon>Gammaproteobacteria</taxon>
        <taxon>Enterobacterales</taxon>
        <taxon>Yersiniaceae</taxon>
        <taxon>Yersinia</taxon>
    </lineage>
</organism>
<evidence type="ECO:0000313" key="3">
    <source>
        <dbReference type="Proteomes" id="UP000038647"/>
    </source>
</evidence>
<dbReference type="EMBL" id="CQEH01000013">
    <property type="protein sequence ID" value="CNL33355.1"/>
    <property type="molecule type" value="Genomic_DNA"/>
</dbReference>
<feature type="chain" id="PRO_5046810399" description="Pectate lyase superfamily protein domain-containing protein" evidence="1">
    <location>
        <begin position="26"/>
        <end position="160"/>
    </location>
</feature>
<proteinExistence type="predicted"/>
<keyword evidence="3" id="KW-1185">Reference proteome</keyword>
<reference evidence="2 3" key="1">
    <citation type="submission" date="2015-03" db="EMBL/GenBank/DDBJ databases">
        <authorList>
            <consortium name="Pathogen Informatics"/>
            <person name="Murphy D."/>
        </authorList>
    </citation>
    <scope>NUCLEOTIDE SEQUENCE [LARGE SCALE GENOMIC DNA]</scope>
    <source>
        <strain evidence="2 3">IP08791</strain>
    </source>
</reference>
<sequence>MKYSRTLLSLMITGALSITSFSANAVGQNCAGETIPALSGIVLTCSTDLGINPNQGIDLSAEVSAALSDGKSLFLPAGSYLIGSDIVLNEKNSLVGSESGVTILRGVKPDGSISIGNKTYGIPVNQLTIKNIIFDNATVNFYGNKKNILITNNAFINTVS</sequence>
<dbReference type="Gene3D" id="2.160.20.10">
    <property type="entry name" value="Single-stranded right-handed beta-helix, Pectin lyase-like"/>
    <property type="match status" value="1"/>
</dbReference>
<protein>
    <recommendedName>
        <fullName evidence="4">Pectate lyase superfamily protein domain-containing protein</fullName>
    </recommendedName>
</protein>
<evidence type="ECO:0000313" key="2">
    <source>
        <dbReference type="EMBL" id="CNL33355.1"/>
    </source>
</evidence>